<sequence length="134" mass="14881">MVRGYLRAKIRRKCCKFVVRDFISGKDSSSDLCGIEDSVLRPNSFRADRGSTKEGDVEGCIVGDKEGRGFRTQELEEGGENFIDLRCLADHRICDPGEDCDEGRDFASGIDECLEFSDDDAASNLYRPNLSDLG</sequence>
<dbReference type="EMBL" id="CAEZTJ010000121">
    <property type="protein sequence ID" value="CAB4572723.1"/>
    <property type="molecule type" value="Genomic_DNA"/>
</dbReference>
<gene>
    <name evidence="1" type="ORF">UFOPK1650_00795</name>
</gene>
<protein>
    <submittedName>
        <fullName evidence="1">Unannotated protein</fullName>
    </submittedName>
</protein>
<dbReference type="AlphaFoldDB" id="A0A6J6EEE9"/>
<reference evidence="1" key="1">
    <citation type="submission" date="2020-05" db="EMBL/GenBank/DDBJ databases">
        <authorList>
            <person name="Chiriac C."/>
            <person name="Salcher M."/>
            <person name="Ghai R."/>
            <person name="Kavagutti S V."/>
        </authorList>
    </citation>
    <scope>NUCLEOTIDE SEQUENCE</scope>
</reference>
<name>A0A6J6EEE9_9ZZZZ</name>
<evidence type="ECO:0000313" key="1">
    <source>
        <dbReference type="EMBL" id="CAB4572723.1"/>
    </source>
</evidence>
<proteinExistence type="predicted"/>
<organism evidence="1">
    <name type="scientific">freshwater metagenome</name>
    <dbReference type="NCBI Taxonomy" id="449393"/>
    <lineage>
        <taxon>unclassified sequences</taxon>
        <taxon>metagenomes</taxon>
        <taxon>ecological metagenomes</taxon>
    </lineage>
</organism>
<accession>A0A6J6EEE9</accession>